<dbReference type="OrthoDB" id="2063054at2"/>
<accession>A0A444PT46</accession>
<keyword evidence="3" id="KW-1003">Cell membrane</keyword>
<dbReference type="CDD" id="cd06261">
    <property type="entry name" value="TM_PBP2"/>
    <property type="match status" value="1"/>
</dbReference>
<evidence type="ECO:0000256" key="5">
    <source>
        <dbReference type="ARBA" id="ARBA00022989"/>
    </source>
</evidence>
<name>A0A444PT46_9MICO</name>
<evidence type="ECO:0000256" key="3">
    <source>
        <dbReference type="ARBA" id="ARBA00022475"/>
    </source>
</evidence>
<dbReference type="InterPro" id="IPR000515">
    <property type="entry name" value="MetI-like"/>
</dbReference>
<comment type="caution">
    <text evidence="10">The sequence shown here is derived from an EMBL/GenBank/DDBJ whole genome shotgun (WGS) entry which is preliminary data.</text>
</comment>
<feature type="region of interest" description="Disordered" evidence="8">
    <location>
        <begin position="1"/>
        <end position="52"/>
    </location>
</feature>
<feature type="transmembrane region" description="Helical" evidence="7">
    <location>
        <begin position="167"/>
        <end position="190"/>
    </location>
</feature>
<dbReference type="RefSeq" id="WP_128495022.1">
    <property type="nucleotide sequence ID" value="NZ_RZNB01000003.1"/>
</dbReference>
<keyword evidence="4 7" id="KW-0812">Transmembrane</keyword>
<dbReference type="PROSITE" id="PS50928">
    <property type="entry name" value="ABC_TM1"/>
    <property type="match status" value="1"/>
</dbReference>
<feature type="transmembrane region" description="Helical" evidence="7">
    <location>
        <begin position="73"/>
        <end position="94"/>
    </location>
</feature>
<dbReference type="EMBL" id="RZNB01000003">
    <property type="protein sequence ID" value="RWZ51028.1"/>
    <property type="molecule type" value="Genomic_DNA"/>
</dbReference>
<feature type="transmembrane region" description="Helical" evidence="7">
    <location>
        <begin position="131"/>
        <end position="160"/>
    </location>
</feature>
<feature type="transmembrane region" description="Helical" evidence="7">
    <location>
        <begin position="309"/>
        <end position="329"/>
    </location>
</feature>
<dbReference type="GO" id="GO:0055085">
    <property type="term" value="P:transmembrane transport"/>
    <property type="evidence" value="ECO:0007669"/>
    <property type="project" value="InterPro"/>
</dbReference>
<feature type="compositionally biased region" description="Gly residues" evidence="8">
    <location>
        <begin position="9"/>
        <end position="26"/>
    </location>
</feature>
<comment type="subcellular location">
    <subcellularLocation>
        <location evidence="1 7">Cell membrane</location>
        <topology evidence="1 7">Multi-pass membrane protein</topology>
    </subcellularLocation>
</comment>
<gene>
    <name evidence="10" type="ORF">ELQ90_09525</name>
</gene>
<protein>
    <submittedName>
        <fullName evidence="10">Carbohydrate ABC transporter permease</fullName>
    </submittedName>
</protein>
<proteinExistence type="inferred from homology"/>
<dbReference type="PANTHER" id="PTHR43744:SF12">
    <property type="entry name" value="ABC TRANSPORTER PERMEASE PROTEIN MG189-RELATED"/>
    <property type="match status" value="1"/>
</dbReference>
<evidence type="ECO:0000256" key="6">
    <source>
        <dbReference type="ARBA" id="ARBA00023136"/>
    </source>
</evidence>
<dbReference type="GO" id="GO:0005886">
    <property type="term" value="C:plasma membrane"/>
    <property type="evidence" value="ECO:0007669"/>
    <property type="project" value="UniProtKB-SubCell"/>
</dbReference>
<keyword evidence="5 7" id="KW-1133">Transmembrane helix</keyword>
<evidence type="ECO:0000313" key="11">
    <source>
        <dbReference type="Proteomes" id="UP000288547"/>
    </source>
</evidence>
<evidence type="ECO:0000256" key="2">
    <source>
        <dbReference type="ARBA" id="ARBA00022448"/>
    </source>
</evidence>
<evidence type="ECO:0000256" key="7">
    <source>
        <dbReference type="RuleBase" id="RU363032"/>
    </source>
</evidence>
<sequence>MSASTGTTTGRGPGEIDGARPDGGGVSLDSGPLATLPPEFDAELSERQAGPASAERRFAGDRRYRTRRRVLKGVLWVLLAGFSALFLYPFVWLVSASLKPRGEVFDNRLIPNTILPGNYAEVWNQLPLFSWIFNSLVIALLAAAFVAISSSLVAFGFAYFRFPGRGLLFGLVLATMMLPGAVTMVPQYLIWKNLGLLGTSLPLFAANLFGSAFYIFLQRQFFLGLPKELFEAARLDGASYFGLFRRIALPLSIPSFVIIFLFEFQASWNNLQGALIYLNAGSVEGFTVPLGISYAMTTFSPTNGGHGDYQYVMVASVIVTIPMLILFAFGQRYFIEGVATQARKG</sequence>
<feature type="transmembrane region" description="Helical" evidence="7">
    <location>
        <begin position="196"/>
        <end position="217"/>
    </location>
</feature>
<dbReference type="InterPro" id="IPR035906">
    <property type="entry name" value="MetI-like_sf"/>
</dbReference>
<dbReference type="Proteomes" id="UP000288547">
    <property type="component" value="Unassembled WGS sequence"/>
</dbReference>
<evidence type="ECO:0000256" key="4">
    <source>
        <dbReference type="ARBA" id="ARBA00022692"/>
    </source>
</evidence>
<keyword evidence="6 7" id="KW-0472">Membrane</keyword>
<dbReference type="Gene3D" id="1.10.3720.10">
    <property type="entry name" value="MetI-like"/>
    <property type="match status" value="1"/>
</dbReference>
<evidence type="ECO:0000313" key="10">
    <source>
        <dbReference type="EMBL" id="RWZ51028.1"/>
    </source>
</evidence>
<dbReference type="SUPFAM" id="SSF161098">
    <property type="entry name" value="MetI-like"/>
    <property type="match status" value="1"/>
</dbReference>
<dbReference type="Pfam" id="PF00528">
    <property type="entry name" value="BPD_transp_1"/>
    <property type="match status" value="1"/>
</dbReference>
<dbReference type="AlphaFoldDB" id="A0A444PT46"/>
<reference evidence="10 11" key="1">
    <citation type="submission" date="2018-12" db="EMBL/GenBank/DDBJ databases">
        <authorList>
            <person name="Li F."/>
        </authorList>
    </citation>
    <scope>NUCLEOTIDE SEQUENCE [LARGE SCALE GENOMIC DNA]</scope>
    <source>
        <strain evidence="10 11">11W25H-1</strain>
    </source>
</reference>
<dbReference type="PANTHER" id="PTHR43744">
    <property type="entry name" value="ABC TRANSPORTER PERMEASE PROTEIN MG189-RELATED-RELATED"/>
    <property type="match status" value="1"/>
</dbReference>
<organism evidence="10 11">
    <name type="scientific">Labedella phragmitis</name>
    <dbReference type="NCBI Taxonomy" id="2498849"/>
    <lineage>
        <taxon>Bacteria</taxon>
        <taxon>Bacillati</taxon>
        <taxon>Actinomycetota</taxon>
        <taxon>Actinomycetes</taxon>
        <taxon>Micrococcales</taxon>
        <taxon>Microbacteriaceae</taxon>
        <taxon>Labedella</taxon>
    </lineage>
</organism>
<keyword evidence="2 7" id="KW-0813">Transport</keyword>
<comment type="similarity">
    <text evidence="7">Belongs to the binding-protein-dependent transport system permease family.</text>
</comment>
<evidence type="ECO:0000256" key="8">
    <source>
        <dbReference type="SAM" id="MobiDB-lite"/>
    </source>
</evidence>
<evidence type="ECO:0000259" key="9">
    <source>
        <dbReference type="PROSITE" id="PS50928"/>
    </source>
</evidence>
<evidence type="ECO:0000256" key="1">
    <source>
        <dbReference type="ARBA" id="ARBA00004651"/>
    </source>
</evidence>
<keyword evidence="11" id="KW-1185">Reference proteome</keyword>
<feature type="domain" description="ABC transmembrane type-1" evidence="9">
    <location>
        <begin position="132"/>
        <end position="330"/>
    </location>
</feature>